<dbReference type="SUPFAM" id="SSF109604">
    <property type="entry name" value="HD-domain/PDEase-like"/>
    <property type="match status" value="1"/>
</dbReference>
<dbReference type="Gene3D" id="1.10.3210.10">
    <property type="entry name" value="Hypothetical protein af1432"/>
    <property type="match status" value="1"/>
</dbReference>
<dbReference type="CDD" id="cd04876">
    <property type="entry name" value="ACT_RelA-SpoT"/>
    <property type="match status" value="1"/>
</dbReference>
<evidence type="ECO:0000256" key="4">
    <source>
        <dbReference type="ARBA" id="ARBA00048244"/>
    </source>
</evidence>
<evidence type="ECO:0000313" key="9">
    <source>
        <dbReference type="Proteomes" id="UP000051565"/>
    </source>
</evidence>
<dbReference type="PANTHER" id="PTHR21262:SF31">
    <property type="entry name" value="GTP PYROPHOSPHOKINASE"/>
    <property type="match status" value="1"/>
</dbReference>
<evidence type="ECO:0000256" key="2">
    <source>
        <dbReference type="ARBA" id="ARBA00013251"/>
    </source>
</evidence>
<dbReference type="GO" id="GO:0005525">
    <property type="term" value="F:GTP binding"/>
    <property type="evidence" value="ECO:0007669"/>
    <property type="project" value="UniProtKB-KW"/>
</dbReference>
<feature type="domain" description="TGS" evidence="7">
    <location>
        <begin position="396"/>
        <end position="457"/>
    </location>
</feature>
<dbReference type="SMART" id="SM00954">
    <property type="entry name" value="RelA_SpoT"/>
    <property type="match status" value="1"/>
</dbReference>
<dbReference type="PROSITE" id="PS51880">
    <property type="entry name" value="TGS"/>
    <property type="match status" value="1"/>
</dbReference>
<evidence type="ECO:0000256" key="3">
    <source>
        <dbReference type="ARBA" id="ARBA00023134"/>
    </source>
</evidence>
<evidence type="ECO:0000259" key="7">
    <source>
        <dbReference type="PROSITE" id="PS51880"/>
    </source>
</evidence>
<dbReference type="UniPathway" id="UPA00908">
    <property type="reaction ID" value="UER00884"/>
</dbReference>
<dbReference type="CDD" id="cd05399">
    <property type="entry name" value="NT_Rel-Spo_like"/>
    <property type="match status" value="1"/>
</dbReference>
<dbReference type="STRING" id="53444.AYR59_05170"/>
<keyword evidence="3" id="KW-0547">Nucleotide-binding</keyword>
<dbReference type="PROSITE" id="PS51831">
    <property type="entry name" value="HD"/>
    <property type="match status" value="1"/>
</dbReference>
<keyword evidence="3" id="KW-0342">GTP-binding</keyword>
<dbReference type="Proteomes" id="UP000051565">
    <property type="component" value="Unassembled WGS sequence"/>
</dbReference>
<dbReference type="SUPFAM" id="SSF81271">
    <property type="entry name" value="TGS-like"/>
    <property type="match status" value="1"/>
</dbReference>
<dbReference type="GO" id="GO:0005886">
    <property type="term" value="C:plasma membrane"/>
    <property type="evidence" value="ECO:0007669"/>
    <property type="project" value="TreeGrafter"/>
</dbReference>
<sequence length="743" mass="83893">MELMASLKSWQPEEIFNKVAENMTPEQVDIIQKAYEFAATAHGDNLRASGEKYITHATQVAGILADLNMDPVTVTAGFLHDIVEDSNVELSDVRELFGDDVALIVDGVTKISKIKYKSTKEQLAENYRKLLLVMCQDIRVMIVKLADRMDNMDTLNEKDSKSQKRFARETIDVYAPIADRLGMGSVKWELQDMSLRYLNPDAYYEIAHSMKSKRDQREAYIANAIKEVQNAITDFDINADIYGRPKHIYSIYKKMVDKHKKFAEIYDLSAIRIIVDTVKDCYAVLGAIHAEWKPMPGRFKDYIAMPKSNMYQSLHTTVVGPEGKPLEIQIRTKEMHQIAEYGVAAHWAYKKGETAEVKSDQNNVQLNWFKRIIEIQEETDNASEFMDSVQGDLFSDHVYAFTPSGDVMELPKGAGPLDMAYAIHTQVGDKTTGARVNGKMVSLDDQIKNGDIVEIITSSNSTGPGKDWLDLVHTNSAKHKIKLFFKKENRAENIKAGSEILNDNLEETGFEINEILSNDNWNRVLEEMHYRSRDDLLAALGFGDIHVNGVINRFTSNLRSEQQKDEEKQAEKELLEQHQSFSTKNEELKNHGNHPANNVVIEGIDNVLVRMGHCCLPVPGDNIVGYITKGRGITIHRVNCNNIANDDGNRTITSHWRNIQNNQIDYPTKLKIETDDRNGILNDIIKKINNSPAKLTSIDGKVHDGIALTVSLVVNVKNISQLEQVVDTIKMVPGVDTVERTLN</sequence>
<dbReference type="NCBIfam" id="TIGR00691">
    <property type="entry name" value="spoT_relA"/>
    <property type="match status" value="1"/>
</dbReference>
<dbReference type="CDD" id="cd01668">
    <property type="entry name" value="TGS_RSH"/>
    <property type="match status" value="1"/>
</dbReference>
<dbReference type="GO" id="GO:0008728">
    <property type="term" value="F:GTP diphosphokinase activity"/>
    <property type="evidence" value="ECO:0007669"/>
    <property type="project" value="UniProtKB-EC"/>
</dbReference>
<protein>
    <recommendedName>
        <fullName evidence="2">GTP diphosphokinase</fullName>
        <ecNumber evidence="2">2.7.6.5</ecNumber>
    </recommendedName>
</protein>
<keyword evidence="8" id="KW-0418">Kinase</keyword>
<name>A0A0R2JXV7_9LACO</name>
<accession>A0A0R2JXV7</accession>
<dbReference type="SMART" id="SM00471">
    <property type="entry name" value="HDc"/>
    <property type="match status" value="1"/>
</dbReference>
<dbReference type="InterPro" id="IPR004095">
    <property type="entry name" value="TGS"/>
</dbReference>
<organism evidence="8 9">
    <name type="scientific">Fructilactobacillus lindneri DSM 20690 = JCM 11027</name>
    <dbReference type="NCBI Taxonomy" id="1122148"/>
    <lineage>
        <taxon>Bacteria</taxon>
        <taxon>Bacillati</taxon>
        <taxon>Bacillota</taxon>
        <taxon>Bacilli</taxon>
        <taxon>Lactobacillales</taxon>
        <taxon>Lactobacillaceae</taxon>
        <taxon>Fructilactobacillus</taxon>
    </lineage>
</organism>
<evidence type="ECO:0000256" key="1">
    <source>
        <dbReference type="ARBA" id="ARBA00004976"/>
    </source>
</evidence>
<dbReference type="Gene3D" id="3.30.460.10">
    <property type="entry name" value="Beta Polymerase, domain 2"/>
    <property type="match status" value="1"/>
</dbReference>
<dbReference type="AlphaFoldDB" id="A0A0R2JXV7"/>
<dbReference type="GO" id="GO:0016301">
    <property type="term" value="F:kinase activity"/>
    <property type="evidence" value="ECO:0007669"/>
    <property type="project" value="UniProtKB-KW"/>
</dbReference>
<dbReference type="InterPro" id="IPR012675">
    <property type="entry name" value="Beta-grasp_dom_sf"/>
</dbReference>
<dbReference type="FunFam" id="3.10.20.30:FF:000002">
    <property type="entry name" value="GTP pyrophosphokinase (RelA/SpoT)"/>
    <property type="match status" value="1"/>
</dbReference>
<dbReference type="InterPro" id="IPR002912">
    <property type="entry name" value="ACT_dom"/>
</dbReference>
<dbReference type="InterPro" id="IPR003607">
    <property type="entry name" value="HD/PDEase_dom"/>
</dbReference>
<dbReference type="FunFam" id="1.10.3210.10:FF:000001">
    <property type="entry name" value="GTP pyrophosphokinase RelA"/>
    <property type="match status" value="1"/>
</dbReference>
<dbReference type="CDD" id="cd00077">
    <property type="entry name" value="HDc"/>
    <property type="match status" value="1"/>
</dbReference>
<dbReference type="Pfam" id="PF19296">
    <property type="entry name" value="RelA_AH_RIS"/>
    <property type="match status" value="1"/>
</dbReference>
<dbReference type="SUPFAM" id="SSF81301">
    <property type="entry name" value="Nucleotidyltransferase"/>
    <property type="match status" value="1"/>
</dbReference>
<evidence type="ECO:0000256" key="5">
    <source>
        <dbReference type="RuleBase" id="RU003847"/>
    </source>
</evidence>
<keyword evidence="8" id="KW-0808">Transferase</keyword>
<dbReference type="InterPro" id="IPR006674">
    <property type="entry name" value="HD_domain"/>
</dbReference>
<dbReference type="Pfam" id="PF04607">
    <property type="entry name" value="RelA_SpoT"/>
    <property type="match status" value="1"/>
</dbReference>
<dbReference type="FunFam" id="3.30.460.10:FF:000001">
    <property type="entry name" value="GTP pyrophosphokinase RelA"/>
    <property type="match status" value="1"/>
</dbReference>
<dbReference type="PANTHER" id="PTHR21262">
    <property type="entry name" value="GUANOSINE-3',5'-BIS DIPHOSPHATE 3'-PYROPHOSPHOHYDROLASE"/>
    <property type="match status" value="1"/>
</dbReference>
<dbReference type="InterPro" id="IPR012676">
    <property type="entry name" value="TGS-like"/>
</dbReference>
<dbReference type="GO" id="GO:0015970">
    <property type="term" value="P:guanosine tetraphosphate biosynthetic process"/>
    <property type="evidence" value="ECO:0007669"/>
    <property type="project" value="UniProtKB-UniPathway"/>
</dbReference>
<dbReference type="PATRIC" id="fig|1122148.6.peg.364"/>
<gene>
    <name evidence="8" type="ORF">IV52_GL000345</name>
</gene>
<comment type="catalytic activity">
    <reaction evidence="4">
        <text>GTP + ATP = guanosine 3'-diphosphate 5'-triphosphate + AMP</text>
        <dbReference type="Rhea" id="RHEA:22088"/>
        <dbReference type="ChEBI" id="CHEBI:30616"/>
        <dbReference type="ChEBI" id="CHEBI:37565"/>
        <dbReference type="ChEBI" id="CHEBI:142410"/>
        <dbReference type="ChEBI" id="CHEBI:456215"/>
        <dbReference type="EC" id="2.7.6.5"/>
    </reaction>
</comment>
<dbReference type="EC" id="2.7.6.5" evidence="2"/>
<proteinExistence type="inferred from homology"/>
<comment type="caution">
    <text evidence="8">The sequence shown here is derived from an EMBL/GenBank/DDBJ whole genome shotgun (WGS) entry which is preliminary data.</text>
</comment>
<dbReference type="EMBL" id="JQBT01000032">
    <property type="protein sequence ID" value="KRN78941.1"/>
    <property type="molecule type" value="Genomic_DNA"/>
</dbReference>
<dbReference type="InterPro" id="IPR004811">
    <property type="entry name" value="RelA/Spo_fam"/>
</dbReference>
<comment type="function">
    <text evidence="5">In eubacteria ppGpp (guanosine 3'-diphosphate 5'-diphosphate) is a mediator of the stringent response that coordinates a variety of cellular activities in response to changes in nutritional abundance.</text>
</comment>
<dbReference type="InterPro" id="IPR043519">
    <property type="entry name" value="NT_sf"/>
</dbReference>
<comment type="pathway">
    <text evidence="1">Purine metabolism; ppGpp biosynthesis; ppGpp from GTP: step 1/2.</text>
</comment>
<comment type="similarity">
    <text evidence="5">Belongs to the relA/spoT family.</text>
</comment>
<dbReference type="InterPro" id="IPR007685">
    <property type="entry name" value="RelA_SpoT"/>
</dbReference>
<dbReference type="Pfam" id="PF13328">
    <property type="entry name" value="HD_4"/>
    <property type="match status" value="1"/>
</dbReference>
<dbReference type="InterPro" id="IPR033655">
    <property type="entry name" value="TGS_RelA/SpoT"/>
</dbReference>
<dbReference type="Pfam" id="PF02824">
    <property type="entry name" value="TGS"/>
    <property type="match status" value="1"/>
</dbReference>
<evidence type="ECO:0000259" key="6">
    <source>
        <dbReference type="PROSITE" id="PS51831"/>
    </source>
</evidence>
<dbReference type="InterPro" id="IPR045600">
    <property type="entry name" value="RelA/SpoT_AH_RIS"/>
</dbReference>
<feature type="domain" description="HD" evidence="6">
    <location>
        <begin position="53"/>
        <end position="152"/>
    </location>
</feature>
<dbReference type="Pfam" id="PF13291">
    <property type="entry name" value="ACT_4"/>
    <property type="match status" value="1"/>
</dbReference>
<evidence type="ECO:0000313" key="8">
    <source>
        <dbReference type="EMBL" id="KRN78941.1"/>
    </source>
</evidence>
<dbReference type="Gene3D" id="3.30.70.260">
    <property type="match status" value="1"/>
</dbReference>
<keyword evidence="9" id="KW-1185">Reference proteome</keyword>
<dbReference type="Gene3D" id="3.10.20.30">
    <property type="match status" value="1"/>
</dbReference>
<reference evidence="8 9" key="1">
    <citation type="journal article" date="2015" name="Genome Announc.">
        <title>Expanding the biotechnology potential of lactobacilli through comparative genomics of 213 strains and associated genera.</title>
        <authorList>
            <person name="Sun Z."/>
            <person name="Harris H.M."/>
            <person name="McCann A."/>
            <person name="Guo C."/>
            <person name="Argimon S."/>
            <person name="Zhang W."/>
            <person name="Yang X."/>
            <person name="Jeffery I.B."/>
            <person name="Cooney J.C."/>
            <person name="Kagawa T.F."/>
            <person name="Liu W."/>
            <person name="Song Y."/>
            <person name="Salvetti E."/>
            <person name="Wrobel A."/>
            <person name="Rasinkangas P."/>
            <person name="Parkhill J."/>
            <person name="Rea M.C."/>
            <person name="O'Sullivan O."/>
            <person name="Ritari J."/>
            <person name="Douillard F.P."/>
            <person name="Paul Ross R."/>
            <person name="Yang R."/>
            <person name="Briner A.E."/>
            <person name="Felis G.E."/>
            <person name="de Vos W.M."/>
            <person name="Barrangou R."/>
            <person name="Klaenhammer T.R."/>
            <person name="Caufield P.W."/>
            <person name="Cui Y."/>
            <person name="Zhang H."/>
            <person name="O'Toole P.W."/>
        </authorList>
    </citation>
    <scope>NUCLEOTIDE SEQUENCE [LARGE SCALE GENOMIC DNA]</scope>
    <source>
        <strain evidence="8 9">DSM 20690</strain>
    </source>
</reference>